<proteinExistence type="predicted"/>
<sequence>MGIITAFAKSTDNSQLLHLLHQQIEEQDVPVARHDDLDSQLTDIAVYMNNDEYPALARRRRRVNILTGALALPVLLFGLLLFSQKIINWFSLDIDISYLALTILDLSLTYIWAIFIYAFILFGTIFYFYVLQKQTEKYAGYLIDDFIKRISGY</sequence>
<protein>
    <submittedName>
        <fullName evidence="2">Uncharacterized protein</fullName>
    </submittedName>
</protein>
<name>A0A1B8H109_9GAMM</name>
<evidence type="ECO:0000313" key="3">
    <source>
        <dbReference type="Proteomes" id="UP000092377"/>
    </source>
</evidence>
<gene>
    <name evidence="2" type="ORF">AYY18_12120</name>
</gene>
<keyword evidence="1" id="KW-1133">Transmembrane helix</keyword>
<dbReference type="InterPro" id="IPR046079">
    <property type="entry name" value="DUF6097"/>
</dbReference>
<evidence type="ECO:0000256" key="1">
    <source>
        <dbReference type="SAM" id="Phobius"/>
    </source>
</evidence>
<dbReference type="EMBL" id="LZEY01000060">
    <property type="protein sequence ID" value="OBU02743.1"/>
    <property type="molecule type" value="Genomic_DNA"/>
</dbReference>
<comment type="caution">
    <text evidence="2">The sequence shown here is derived from an EMBL/GenBank/DDBJ whole genome shotgun (WGS) entry which is preliminary data.</text>
</comment>
<organism evidence="2 3">
    <name type="scientific">Morganella psychrotolerans</name>
    <dbReference type="NCBI Taxonomy" id="368603"/>
    <lineage>
        <taxon>Bacteria</taxon>
        <taxon>Pseudomonadati</taxon>
        <taxon>Pseudomonadota</taxon>
        <taxon>Gammaproteobacteria</taxon>
        <taxon>Enterobacterales</taxon>
        <taxon>Morganellaceae</taxon>
        <taxon>Morganella</taxon>
    </lineage>
</organism>
<feature type="transmembrane region" description="Helical" evidence="1">
    <location>
        <begin position="65"/>
        <end position="90"/>
    </location>
</feature>
<dbReference type="Proteomes" id="UP000092377">
    <property type="component" value="Unassembled WGS sequence"/>
</dbReference>
<dbReference type="RefSeq" id="WP_067406504.1">
    <property type="nucleotide sequence ID" value="NZ_LZEY01000060.1"/>
</dbReference>
<reference evidence="3" key="1">
    <citation type="submission" date="2016-06" db="EMBL/GenBank/DDBJ databases">
        <authorList>
            <person name="Butler K."/>
        </authorList>
    </citation>
    <scope>NUCLEOTIDE SEQUENCE [LARGE SCALE GENOMIC DNA]</scope>
    <source>
        <strain evidence="3">GCSL-Mp20</strain>
    </source>
</reference>
<accession>A0A1B8H109</accession>
<dbReference type="OrthoDB" id="6689855at2"/>
<dbReference type="AlphaFoldDB" id="A0A1B8H109"/>
<evidence type="ECO:0000313" key="2">
    <source>
        <dbReference type="EMBL" id="OBU02743.1"/>
    </source>
</evidence>
<keyword evidence="3" id="KW-1185">Reference proteome</keyword>
<feature type="transmembrane region" description="Helical" evidence="1">
    <location>
        <begin position="110"/>
        <end position="130"/>
    </location>
</feature>
<dbReference type="Pfam" id="PF19592">
    <property type="entry name" value="DUF6097"/>
    <property type="match status" value="1"/>
</dbReference>
<keyword evidence="1" id="KW-0812">Transmembrane</keyword>
<keyword evidence="1" id="KW-0472">Membrane</keyword>